<evidence type="ECO:0000313" key="11">
    <source>
        <dbReference type="EMBL" id="CAF0731425.1"/>
    </source>
</evidence>
<dbReference type="Proteomes" id="UP000663891">
    <property type="component" value="Unassembled WGS sequence"/>
</dbReference>
<protein>
    <recommendedName>
        <fullName evidence="10">T-cell immunomodulatory protein TIP C2 domain-containing protein</fullName>
    </recommendedName>
</protein>
<evidence type="ECO:0000259" key="10">
    <source>
        <dbReference type="Pfam" id="PF23122"/>
    </source>
</evidence>
<keyword evidence="5 9" id="KW-1133">Transmembrane helix</keyword>
<evidence type="ECO:0000256" key="2">
    <source>
        <dbReference type="ARBA" id="ARBA00006496"/>
    </source>
</evidence>
<feature type="compositionally biased region" description="Low complexity" evidence="8">
    <location>
        <begin position="905"/>
        <end position="919"/>
    </location>
</feature>
<evidence type="ECO:0000256" key="5">
    <source>
        <dbReference type="ARBA" id="ARBA00022989"/>
    </source>
</evidence>
<dbReference type="Gene3D" id="2.130.10.130">
    <property type="entry name" value="Integrin alpha, N-terminal"/>
    <property type="match status" value="1"/>
</dbReference>
<comment type="caution">
    <text evidence="11">The sequence shown here is derived from an EMBL/GenBank/DDBJ whole genome shotgun (WGS) entry which is preliminary data.</text>
</comment>
<evidence type="ECO:0000256" key="3">
    <source>
        <dbReference type="ARBA" id="ARBA00022692"/>
    </source>
</evidence>
<dbReference type="OrthoDB" id="10250728at2759"/>
<proteinExistence type="inferred from homology"/>
<dbReference type="PANTHER" id="PTHR13412:SF0">
    <property type="entry name" value="T-CELL IMMUNOMODULATORY PROTEIN"/>
    <property type="match status" value="1"/>
</dbReference>
<comment type="similarity">
    <text evidence="2">Belongs to the TIP family.</text>
</comment>
<evidence type="ECO:0000256" key="6">
    <source>
        <dbReference type="ARBA" id="ARBA00023136"/>
    </source>
</evidence>
<dbReference type="SUPFAM" id="SSF69318">
    <property type="entry name" value="Integrin alpha N-terminal domain"/>
    <property type="match status" value="2"/>
</dbReference>
<evidence type="ECO:0000256" key="7">
    <source>
        <dbReference type="ARBA" id="ARBA00023180"/>
    </source>
</evidence>
<dbReference type="Pfam" id="PF13517">
    <property type="entry name" value="FG-GAP_3"/>
    <property type="match status" value="1"/>
</dbReference>
<reference evidence="11" key="1">
    <citation type="submission" date="2021-02" db="EMBL/GenBank/DDBJ databases">
        <authorList>
            <person name="Nowell W R."/>
        </authorList>
    </citation>
    <scope>NUCLEOTIDE SEQUENCE</scope>
</reference>
<dbReference type="GO" id="GO:0005886">
    <property type="term" value="C:plasma membrane"/>
    <property type="evidence" value="ECO:0007669"/>
    <property type="project" value="TreeGrafter"/>
</dbReference>
<feature type="transmembrane region" description="Helical" evidence="9">
    <location>
        <begin position="840"/>
        <end position="862"/>
    </location>
</feature>
<evidence type="ECO:0000256" key="8">
    <source>
        <dbReference type="SAM" id="MobiDB-lite"/>
    </source>
</evidence>
<dbReference type="InterPro" id="IPR013517">
    <property type="entry name" value="FG-GAP"/>
</dbReference>
<keyword evidence="6 9" id="KW-0472">Membrane</keyword>
<dbReference type="InterPro" id="IPR024881">
    <property type="entry name" value="Tip"/>
</dbReference>
<feature type="region of interest" description="Disordered" evidence="8">
    <location>
        <begin position="891"/>
        <end position="922"/>
    </location>
</feature>
<evidence type="ECO:0000256" key="9">
    <source>
        <dbReference type="SAM" id="Phobius"/>
    </source>
</evidence>
<accession>A0A813MYB7</accession>
<dbReference type="PANTHER" id="PTHR13412">
    <property type="entry name" value="T-CELL IMMUNOMODULATORY PROTEIN HOMOLOG"/>
    <property type="match status" value="1"/>
</dbReference>
<name>A0A813MYB7_9BILA</name>
<evidence type="ECO:0000256" key="4">
    <source>
        <dbReference type="ARBA" id="ARBA00022729"/>
    </source>
</evidence>
<dbReference type="Pfam" id="PF23122">
    <property type="entry name" value="C2_ITFG1"/>
    <property type="match status" value="1"/>
</dbReference>
<evidence type="ECO:0000313" key="12">
    <source>
        <dbReference type="Proteomes" id="UP000663891"/>
    </source>
</evidence>
<comment type="subcellular location">
    <subcellularLocation>
        <location evidence="1">Membrane</location>
        <topology evidence="1">Single-pass type I membrane protein</topology>
    </subcellularLocation>
</comment>
<keyword evidence="3 9" id="KW-0812">Transmembrane</keyword>
<keyword evidence="7" id="KW-0325">Glycoprotein</keyword>
<feature type="domain" description="T-cell immunomodulatory protein TIP C2" evidence="10">
    <location>
        <begin position="730"/>
        <end position="834"/>
    </location>
</feature>
<sequence>MITKIRFISCSKIIYKLLIIIFIIHEINAHRKKSLIGDDEDEKRVFNRNFGNKKNFAIDDCIPLAFGDFNADKIVDIFCRNLKGDNIRVMLNNDRSPTQKEQCNVNITGIIYDALAADYDGDSKLDLFILYKATPDQDVYNGGFLWGDRVKLSELQPINYFFQTIPTTLDANGDSYVDLLGMISNDYVNYKPACLMFKNRTVYNFEKLNNVDDLLPDSTQATVDLNNDLIADLFLTVNHNNKPRFRVYQLPLTNMKLISDYGPPPGVAIYHLSTFADIDADGVLEHILPVCMNPDCSDSQIFVRDNHKWYALQTNFGGDVRFPLKHEIPSPFNQIPISIKIADYNLDGYPDMVAVMKQNSINSTVSIILKNRPCNSDNNLFCNYNRTFAVQTDEVFVLSASNATLAAFFDVLENGYPDLLVLQKTPNDDFQLIGFQNSLIQDVHFIKVMVLSTFSCDTCSHRQRLPYGNNQPGQSIKMETITTADGIKDSWIQLADLFLTVDHNNKPRFRVYQLPLTNMKLISDYGPPPGVAIYHLSTFADIDADGVLEHILPVCMNSDCSDSQIFVRDNHKWYALQTNFGGDVRFPLKHEIPSPFNQIPISIKIADYNLDGYPDMVAVMKQNSINSTVSIILKNRPCNSDNNLFCNYNRTFAVQTDEVFVLSASNATLAAFFDVLENGYPDLLVLQKTPNDNFQLIGFQNSLIQDVHFIKVMVLSTFSCDTCSHRQRLPYGNNQPGQSIKMETITTADGIKDSWIQLAAVQMSQSGQLTLELPYVIIGLGATPNFVEKLTIAIPPTNQSNHLFHTYTQMIPNSQIVVLPSPLMNPEKWHSELFVTPSRMIIHTGIALSATLVVIVFVLGILQYRDKINRKTLHRLLTLWQADQHTVTIVSETPTSENNYDRQSSRNSLNSNSTHTSHLMSQRQLSDSCTPTTCFILFENGSSINSNGIGFLEYRGTRSRNHHSKKLYLPQVLYDYQASLDEMYGEFANCIRQVLNSISHDLSSYVISIRTGVLYYYSKRFRFDNNYSIEEIHSITEKKIPLTNTHYYYNARNTGYPSDDTLRSSFCNIKPISRPNEFVKELENCDFHIQQCKHVFRIYLQSDDKQTHVCIVDPAANYAIVEFSKDFQRLSNIDFIRNRDSSKYKQTKTYDDIFDFRIQFQYDPRTHSDQMKTIEYELRQQFPLLDENFQNENILRPITDNMNDNQFYISEQLFPYIKFIRRDFGDVYHYAGDNKLWENFIIYLESPVEYRIDRNELTCTRELATHGIVYARLDLNKMMSSNTIDENLLIEKLWDMGFGLTHIAGKCTTSETQQSTNYYTTNGGKYTAEDEALVQTILKQLNLSSMLGLRNSASNNEIKQTYERIKTQLDGRWHHIRSGNMAQEKLDAFYYQYFNGEN</sequence>
<keyword evidence="4" id="KW-0732">Signal</keyword>
<gene>
    <name evidence="11" type="ORF">VCS650_LOCUS5</name>
</gene>
<dbReference type="InterPro" id="IPR057089">
    <property type="entry name" value="C2_TIP"/>
</dbReference>
<dbReference type="EMBL" id="CAJNON010000001">
    <property type="protein sequence ID" value="CAF0731425.1"/>
    <property type="molecule type" value="Genomic_DNA"/>
</dbReference>
<dbReference type="InterPro" id="IPR028994">
    <property type="entry name" value="Integrin_alpha_N"/>
</dbReference>
<evidence type="ECO:0000256" key="1">
    <source>
        <dbReference type="ARBA" id="ARBA00004479"/>
    </source>
</evidence>
<organism evidence="11 12">
    <name type="scientific">Adineta steineri</name>
    <dbReference type="NCBI Taxonomy" id="433720"/>
    <lineage>
        <taxon>Eukaryota</taxon>
        <taxon>Metazoa</taxon>
        <taxon>Spiralia</taxon>
        <taxon>Gnathifera</taxon>
        <taxon>Rotifera</taxon>
        <taxon>Eurotatoria</taxon>
        <taxon>Bdelloidea</taxon>
        <taxon>Adinetida</taxon>
        <taxon>Adinetidae</taxon>
        <taxon>Adineta</taxon>
    </lineage>
</organism>